<dbReference type="EMBL" id="QTSX02006475">
    <property type="protein sequence ID" value="KAJ9053987.1"/>
    <property type="molecule type" value="Genomic_DNA"/>
</dbReference>
<proteinExistence type="predicted"/>
<evidence type="ECO:0000313" key="2">
    <source>
        <dbReference type="Proteomes" id="UP001165960"/>
    </source>
</evidence>
<comment type="caution">
    <text evidence="1">The sequence shown here is derived from an EMBL/GenBank/DDBJ whole genome shotgun (WGS) entry which is preliminary data.</text>
</comment>
<protein>
    <submittedName>
        <fullName evidence="1">Uncharacterized protein</fullName>
    </submittedName>
</protein>
<dbReference type="Proteomes" id="UP001165960">
    <property type="component" value="Unassembled WGS sequence"/>
</dbReference>
<organism evidence="1 2">
    <name type="scientific">Entomophthora muscae</name>
    <dbReference type="NCBI Taxonomy" id="34485"/>
    <lineage>
        <taxon>Eukaryota</taxon>
        <taxon>Fungi</taxon>
        <taxon>Fungi incertae sedis</taxon>
        <taxon>Zoopagomycota</taxon>
        <taxon>Entomophthoromycotina</taxon>
        <taxon>Entomophthoromycetes</taxon>
        <taxon>Entomophthorales</taxon>
        <taxon>Entomophthoraceae</taxon>
        <taxon>Entomophthora</taxon>
    </lineage>
</organism>
<reference evidence="1" key="1">
    <citation type="submission" date="2022-04" db="EMBL/GenBank/DDBJ databases">
        <title>Genome of the entomopathogenic fungus Entomophthora muscae.</title>
        <authorList>
            <person name="Elya C."/>
            <person name="Lovett B.R."/>
            <person name="Lee E."/>
            <person name="Macias A.M."/>
            <person name="Hajek A.E."/>
            <person name="De Bivort B.L."/>
            <person name="Kasson M.T."/>
            <person name="De Fine Licht H.H."/>
            <person name="Stajich J.E."/>
        </authorList>
    </citation>
    <scope>NUCLEOTIDE SEQUENCE</scope>
    <source>
        <strain evidence="1">Berkeley</strain>
    </source>
</reference>
<gene>
    <name evidence="1" type="ORF">DSO57_1019166</name>
</gene>
<name>A0ACC2RVA6_9FUNG</name>
<evidence type="ECO:0000313" key="1">
    <source>
        <dbReference type="EMBL" id="KAJ9053987.1"/>
    </source>
</evidence>
<keyword evidence="2" id="KW-1185">Reference proteome</keyword>
<sequence length="185" mass="20488">MTLHNKEDILYFLFSATFYTRSCQAKATVLVNTGAAGNFMNLALAQFLDLSLLPPQSLIAASKVLVLSHPLTNPLSYCTVLHIFVSKFSTIEDLLYPVIVGVGWWRCHLVHIDCLTNKLHFLLDGSLGSFLLLPLGWNLLRLACLLRQPQSLLLSLLLCQPSLIPSRKPLTLPCLLPSPHTLAIT</sequence>
<accession>A0ACC2RVA6</accession>